<dbReference type="KEGG" id="str:Sterm_4160"/>
<organism evidence="1 2">
    <name type="scientific">Sebaldella termitidis (strain ATCC 33386 / NCTC 11300)</name>
    <dbReference type="NCBI Taxonomy" id="526218"/>
    <lineage>
        <taxon>Bacteria</taxon>
        <taxon>Fusobacteriati</taxon>
        <taxon>Fusobacteriota</taxon>
        <taxon>Fusobacteriia</taxon>
        <taxon>Fusobacteriales</taxon>
        <taxon>Leptotrichiaceae</taxon>
        <taxon>Sebaldella</taxon>
    </lineage>
</organism>
<proteinExistence type="predicted"/>
<gene>
    <name evidence="1" type="ORF">Sterm_4160</name>
</gene>
<dbReference type="EMBL" id="CP001740">
    <property type="protein sequence ID" value="ACZ10992.1"/>
    <property type="molecule type" value="Genomic_DNA"/>
</dbReference>
<evidence type="ECO:0000313" key="2">
    <source>
        <dbReference type="Proteomes" id="UP000000845"/>
    </source>
</evidence>
<sequence length="390" mass="46573">MKTELIKPISEIRIEEENYETEKLLDMEETKNIIRIEMNTIEYPLFTKNKKIDINTGIKYIFNDKKNQFIEVIPALNSKIPHEFDERIFHGLMSLLRDQKYNRKVYFYYKLLMEKSGIKYNGRTLKAVKESLNRLATTSYTFNNCFYYNPNANILNREIKTKMLSIDTVTFEEAIKVSNNLSEYFYHHKIKELIEVTFDEKIFDNIISKGFLYFNAADLQLIEYDIARSLYTMITKWRNKALYIKRYSSFLASRIPLSWKKENINKSVKSIIKAFDELKEKKLISGYHFEKNKKYENSYFEIFFEKGHNKNLFLTHKTGQEQLQISGTENLSKSKLKYTAEITSDKQKITLEEFNNLVIEQMKKTNNMNIKVKPTKEQTENYLLQEYEII</sequence>
<dbReference type="HOGENOM" id="CLU_707677_0_0_0"/>
<keyword evidence="1" id="KW-0614">Plasmid</keyword>
<keyword evidence="2" id="KW-1185">Reference proteome</keyword>
<dbReference type="Proteomes" id="UP000000845">
    <property type="component" value="Plasmid pSTERM01"/>
</dbReference>
<name>D1AS05_SEBTE</name>
<accession>D1AS05</accession>
<reference evidence="1 2" key="1">
    <citation type="journal article" date="2010" name="Stand. Genomic Sci.">
        <title>Complete genome sequence of Sebaldella termitidis type strain (NCTC 11300).</title>
        <authorList>
            <person name="Harmon-Smith M."/>
            <person name="Celia L."/>
            <person name="Chertkov O."/>
            <person name="Lapidus A."/>
            <person name="Copeland A."/>
            <person name="Glavina Del Rio T."/>
            <person name="Nolan M."/>
            <person name="Lucas S."/>
            <person name="Tice H."/>
            <person name="Cheng J.F."/>
            <person name="Han C."/>
            <person name="Detter J.C."/>
            <person name="Bruce D."/>
            <person name="Goodwin L."/>
            <person name="Pitluck S."/>
            <person name="Pati A."/>
            <person name="Liolios K."/>
            <person name="Ivanova N."/>
            <person name="Mavromatis K."/>
            <person name="Mikhailova N."/>
            <person name="Chen A."/>
            <person name="Palaniappan K."/>
            <person name="Land M."/>
            <person name="Hauser L."/>
            <person name="Chang Y.J."/>
            <person name="Jeffries C.D."/>
            <person name="Brettin T."/>
            <person name="Goker M."/>
            <person name="Beck B."/>
            <person name="Bristow J."/>
            <person name="Eisen J.A."/>
            <person name="Markowitz V."/>
            <person name="Hugenholtz P."/>
            <person name="Kyrpides N.C."/>
            <person name="Klenk H.P."/>
            <person name="Chen F."/>
        </authorList>
    </citation>
    <scope>NUCLEOTIDE SEQUENCE [LARGE SCALE GENOMIC DNA]</scope>
    <source>
        <strain evidence="2">ATCC 33386 / NCTC 11300</strain>
        <plasmid evidence="2">Plasmid pSTERM01</plasmid>
    </source>
</reference>
<dbReference type="AlphaFoldDB" id="D1AS05"/>
<geneLocation type="plasmid" evidence="1 2">
    <name>pSTERM01</name>
</geneLocation>
<dbReference type="RefSeq" id="WP_012863567.1">
    <property type="nucleotide sequence ID" value="NC_013518.1"/>
</dbReference>
<protein>
    <submittedName>
        <fullName evidence="1">Uncharacterized protein</fullName>
    </submittedName>
</protein>
<evidence type="ECO:0000313" key="1">
    <source>
        <dbReference type="EMBL" id="ACZ10992.1"/>
    </source>
</evidence>